<dbReference type="Proteomes" id="UP000316476">
    <property type="component" value="Unassembled WGS sequence"/>
</dbReference>
<proteinExistence type="predicted"/>
<dbReference type="InterPro" id="IPR050219">
    <property type="entry name" value="DnaG_primase"/>
</dbReference>
<organism evidence="12 14">
    <name type="scientific">Crateriforma conspicua</name>
    <dbReference type="NCBI Taxonomy" id="2527996"/>
    <lineage>
        <taxon>Bacteria</taxon>
        <taxon>Pseudomonadati</taxon>
        <taxon>Planctomycetota</taxon>
        <taxon>Planctomycetia</taxon>
        <taxon>Planctomycetales</taxon>
        <taxon>Planctomycetaceae</taxon>
        <taxon>Crateriforma</taxon>
    </lineage>
</organism>
<dbReference type="EC" id="2.7.7.-" evidence="12"/>
<evidence type="ECO:0000256" key="10">
    <source>
        <dbReference type="SAM" id="MobiDB-lite"/>
    </source>
</evidence>
<evidence type="ECO:0000256" key="9">
    <source>
        <dbReference type="ARBA" id="ARBA00023163"/>
    </source>
</evidence>
<dbReference type="PANTHER" id="PTHR30313:SF2">
    <property type="entry name" value="DNA PRIMASE"/>
    <property type="match status" value="1"/>
</dbReference>
<dbReference type="Gene3D" id="3.40.1360.10">
    <property type="match status" value="1"/>
</dbReference>
<dbReference type="Gene3D" id="3.90.980.10">
    <property type="entry name" value="DNA primase, catalytic core, N-terminal domain"/>
    <property type="match status" value="1"/>
</dbReference>
<dbReference type="AlphaFoldDB" id="A0A5C6FJK5"/>
<keyword evidence="1" id="KW-0240">DNA-directed RNA polymerase</keyword>
<dbReference type="GO" id="GO:0003677">
    <property type="term" value="F:DNA binding"/>
    <property type="evidence" value="ECO:0007669"/>
    <property type="project" value="InterPro"/>
</dbReference>
<dbReference type="InterPro" id="IPR034151">
    <property type="entry name" value="TOPRIM_DnaG_bac"/>
</dbReference>
<keyword evidence="4 12" id="KW-0548">Nucleotidyltransferase</keyword>
<dbReference type="InterPro" id="IPR002694">
    <property type="entry name" value="Znf_CHC2"/>
</dbReference>
<evidence type="ECO:0000256" key="7">
    <source>
        <dbReference type="ARBA" id="ARBA00022771"/>
    </source>
</evidence>
<dbReference type="GO" id="GO:0000428">
    <property type="term" value="C:DNA-directed RNA polymerase complex"/>
    <property type="evidence" value="ECO:0007669"/>
    <property type="project" value="UniProtKB-KW"/>
</dbReference>
<dbReference type="SMART" id="SM00400">
    <property type="entry name" value="ZnF_CHCC"/>
    <property type="match status" value="1"/>
</dbReference>
<evidence type="ECO:0000256" key="8">
    <source>
        <dbReference type="ARBA" id="ARBA00022833"/>
    </source>
</evidence>
<keyword evidence="3 12" id="KW-0808">Transferase</keyword>
<feature type="region of interest" description="Disordered" evidence="10">
    <location>
        <begin position="372"/>
        <end position="397"/>
    </location>
</feature>
<name>A0A5C6FJK5_9PLAN</name>
<dbReference type="EMBL" id="SJPZ01000002">
    <property type="protein sequence ID" value="TWU62316.1"/>
    <property type="molecule type" value="Genomic_DNA"/>
</dbReference>
<feature type="compositionally biased region" description="Polar residues" evidence="10">
    <location>
        <begin position="956"/>
        <end position="982"/>
    </location>
</feature>
<keyword evidence="7" id="KW-0863">Zinc-finger</keyword>
<dbReference type="SUPFAM" id="SSF56731">
    <property type="entry name" value="DNA primase core"/>
    <property type="match status" value="1"/>
</dbReference>
<sequence>MARFDQSVIDAIKTETDIVALIESYGTKLKPRGNSGELIGLCPIHDDKSPSLVVNKTKNVWNCLGACGRGGDVIEFVMAAEKTSFRHAVELLKERQVGAMAAGGTKAATTRRLASPITPTAEGRTLLWDVAKYYHERLAESPDALAYLAKRGIDNAEAVEHFRIGFCDRTLGLRLPNNQRKAGREMRSRLQDVGILKETGHELMRGCLTFPIFAADDHERTGVGEIYGRRIDDKAKQRHFYLPGPHAGIFNSEALAASDEIVLCESVIDAVSFWCDGVRNVTTIWGTNGFTDELRQAFRANEIRRILLAFDTDKAGKAATERISGELIAEGYEVFQIRFPGNMDANSYMLRLRGTGRSLQNGVRDAEWIGKGAKPARSSSVEAAKEKTTSTPNDAPEQTAMAAKASSLAAKIPGVEVATEPASEPVAAEPPTASPVPKLNLENQTLDAEITDSGIVMTIGNRVYRIRGLDRNTSIDSMKLNVMVRRQDAERFFVDTFDLYAARVRNAFTKEAATELGFDIEVIKRDLGRVLMTLETIQENKLAELEPKDKPVEIDDADKAAAMELLQSPNLVERILNDFDACGVVGEETNKLVGYLAATSRKLGKPLAVVIQSSSAAGKSSLMDAVLSFIPPEEQVGYSAMTGQSLFYMGGMELKNKILSIAEEEGVAQASYALKLLQSEGQLTIASTGKDPGSGRMETQEYHVEGPVMIFLTTTAIDIDEELMNRCIVLTVDENREQTRAIHDQQRENETLDGLLRGKRGGSVRKLHQNAQRLLRPLSVVNPFAKELRFIDDQARRRRDHMKYLSLIRSIALLHQYQREVHTVEVDGEPVQYVEVTRQDIALANRLSDQVLGKSIDELPPQTRRLLIELHELVRSECDAQELEQTEYRFTRRFIRERLGWGQTQVKLHVDRLIEMEYVLAHRVSGRHVEYELLYDGRGREGQPTMCGLIDVTKLPASTPTTNESSGSDPVSSGQTVESSPQDRPFIGPSSDPRINVKPSKNGAAMS</sequence>
<evidence type="ECO:0000259" key="11">
    <source>
        <dbReference type="PROSITE" id="PS50880"/>
    </source>
</evidence>
<dbReference type="GO" id="GO:0008270">
    <property type="term" value="F:zinc ion binding"/>
    <property type="evidence" value="ECO:0007669"/>
    <property type="project" value="UniProtKB-KW"/>
</dbReference>
<evidence type="ECO:0000256" key="3">
    <source>
        <dbReference type="ARBA" id="ARBA00022679"/>
    </source>
</evidence>
<dbReference type="Pfam" id="PF13155">
    <property type="entry name" value="Toprim_2"/>
    <property type="match status" value="1"/>
</dbReference>
<dbReference type="EMBL" id="SJPZ01000002">
    <property type="protein sequence ID" value="TWU62310.1"/>
    <property type="molecule type" value="Genomic_DNA"/>
</dbReference>
<dbReference type="GO" id="GO:1990077">
    <property type="term" value="C:primosome complex"/>
    <property type="evidence" value="ECO:0007669"/>
    <property type="project" value="UniProtKB-KW"/>
</dbReference>
<evidence type="ECO:0000256" key="6">
    <source>
        <dbReference type="ARBA" id="ARBA00022723"/>
    </source>
</evidence>
<dbReference type="InterPro" id="IPR037068">
    <property type="entry name" value="DNA_primase_core_N_sf"/>
</dbReference>
<evidence type="ECO:0000313" key="13">
    <source>
        <dbReference type="EMBL" id="TWU62316.1"/>
    </source>
</evidence>
<evidence type="ECO:0000256" key="4">
    <source>
        <dbReference type="ARBA" id="ARBA00022695"/>
    </source>
</evidence>
<keyword evidence="2" id="KW-0639">Primosome</keyword>
<keyword evidence="9" id="KW-0804">Transcription</keyword>
<keyword evidence="6" id="KW-0479">Metal-binding</keyword>
<evidence type="ECO:0000313" key="12">
    <source>
        <dbReference type="EMBL" id="TWU62310.1"/>
    </source>
</evidence>
<accession>A0A5C6FJK5</accession>
<evidence type="ECO:0000256" key="2">
    <source>
        <dbReference type="ARBA" id="ARBA00022515"/>
    </source>
</evidence>
<keyword evidence="8" id="KW-0862">Zinc</keyword>
<dbReference type="InterPro" id="IPR036977">
    <property type="entry name" value="DNA_primase_Znf_CHC2"/>
</dbReference>
<dbReference type="PANTHER" id="PTHR30313">
    <property type="entry name" value="DNA PRIMASE"/>
    <property type="match status" value="1"/>
</dbReference>
<dbReference type="Pfam" id="PF01807">
    <property type="entry name" value="Zn_ribbon_DnaG"/>
    <property type="match status" value="1"/>
</dbReference>
<protein>
    <submittedName>
        <fullName evidence="12">DNA primase</fullName>
        <ecNumber evidence="12">2.7.7.-</ecNumber>
    </submittedName>
</protein>
<evidence type="ECO:0000313" key="14">
    <source>
        <dbReference type="Proteomes" id="UP000316476"/>
    </source>
</evidence>
<feature type="domain" description="Toprim" evidence="11">
    <location>
        <begin position="259"/>
        <end position="342"/>
    </location>
</feature>
<comment type="caution">
    <text evidence="12">The sequence shown here is derived from an EMBL/GenBank/DDBJ whole genome shotgun (WGS) entry which is preliminary data.</text>
</comment>
<dbReference type="GO" id="GO:0003899">
    <property type="term" value="F:DNA-directed RNA polymerase activity"/>
    <property type="evidence" value="ECO:0007669"/>
    <property type="project" value="InterPro"/>
</dbReference>
<gene>
    <name evidence="12" type="primary">dnaG_2</name>
    <name evidence="13" type="synonym">dnaG_3</name>
    <name evidence="12" type="ORF">V7x_40390</name>
    <name evidence="13" type="ORF">V7x_40450</name>
</gene>
<dbReference type="Gene3D" id="3.90.580.10">
    <property type="entry name" value="Zinc finger, CHC2-type domain"/>
    <property type="match status" value="1"/>
</dbReference>
<dbReference type="GO" id="GO:0006269">
    <property type="term" value="P:DNA replication, synthesis of primer"/>
    <property type="evidence" value="ECO:0007669"/>
    <property type="project" value="UniProtKB-KW"/>
</dbReference>
<dbReference type="PROSITE" id="PS50880">
    <property type="entry name" value="TOPRIM"/>
    <property type="match status" value="1"/>
</dbReference>
<dbReference type="GO" id="GO:0005737">
    <property type="term" value="C:cytoplasm"/>
    <property type="evidence" value="ECO:0007669"/>
    <property type="project" value="TreeGrafter"/>
</dbReference>
<keyword evidence="5" id="KW-0235">DNA replication</keyword>
<evidence type="ECO:0000256" key="5">
    <source>
        <dbReference type="ARBA" id="ARBA00022705"/>
    </source>
</evidence>
<dbReference type="CDD" id="cd03364">
    <property type="entry name" value="TOPRIM_DnaG_primases"/>
    <property type="match status" value="1"/>
</dbReference>
<evidence type="ECO:0000256" key="1">
    <source>
        <dbReference type="ARBA" id="ARBA00022478"/>
    </source>
</evidence>
<dbReference type="SUPFAM" id="SSF57783">
    <property type="entry name" value="Zinc beta-ribbon"/>
    <property type="match status" value="1"/>
</dbReference>
<dbReference type="InterPro" id="IPR006171">
    <property type="entry name" value="TOPRIM_dom"/>
</dbReference>
<reference evidence="12 14" key="1">
    <citation type="submission" date="2019-02" db="EMBL/GenBank/DDBJ databases">
        <title>Deep-cultivation of Planctomycetes and their phenomic and genomic characterization uncovers novel biology.</title>
        <authorList>
            <person name="Wiegand S."/>
            <person name="Jogler M."/>
            <person name="Boedeker C."/>
            <person name="Pinto D."/>
            <person name="Vollmers J."/>
            <person name="Rivas-Marin E."/>
            <person name="Kohn T."/>
            <person name="Peeters S.H."/>
            <person name="Heuer A."/>
            <person name="Rast P."/>
            <person name="Oberbeckmann S."/>
            <person name="Bunk B."/>
            <person name="Jeske O."/>
            <person name="Meyerdierks A."/>
            <person name="Storesund J.E."/>
            <person name="Kallscheuer N."/>
            <person name="Luecker S."/>
            <person name="Lage O.M."/>
            <person name="Pohl T."/>
            <person name="Merkel B.J."/>
            <person name="Hornburger P."/>
            <person name="Mueller R.-W."/>
            <person name="Bruemmer F."/>
            <person name="Labrenz M."/>
            <person name="Spormann A.M."/>
            <person name="Op Den Camp H."/>
            <person name="Overmann J."/>
            <person name="Amann R."/>
            <person name="Jetten M.S.M."/>
            <person name="Mascher T."/>
            <person name="Medema M.H."/>
            <person name="Devos D.P."/>
            <person name="Kaster A.-K."/>
            <person name="Ovreas L."/>
            <person name="Rohde M."/>
            <person name="Galperin M.Y."/>
            <person name="Jogler C."/>
        </authorList>
    </citation>
    <scope>NUCLEOTIDE SEQUENCE [LARGE SCALE GENOMIC DNA]</scope>
    <source>
        <strain evidence="12 14">V7</strain>
    </source>
</reference>
<dbReference type="RefSeq" id="WP_197137961.1">
    <property type="nucleotide sequence ID" value="NZ_SJPZ01000002.1"/>
</dbReference>
<feature type="region of interest" description="Disordered" evidence="10">
    <location>
        <begin position="955"/>
        <end position="1007"/>
    </location>
</feature>